<evidence type="ECO:0000313" key="2">
    <source>
        <dbReference type="Proteomes" id="UP000254437"/>
    </source>
</evidence>
<evidence type="ECO:0000313" key="1">
    <source>
        <dbReference type="EMBL" id="STZ63850.1"/>
    </source>
</evidence>
<gene>
    <name evidence="1" type="ORF">NCTC10359_02292</name>
</gene>
<proteinExistence type="predicted"/>
<dbReference type="RefSeq" id="WP_258556938.1">
    <property type="nucleotide sequence ID" value="NZ_UGQU01000003.1"/>
</dbReference>
<dbReference type="AlphaFoldDB" id="A0A378TV32"/>
<dbReference type="Proteomes" id="UP000254437">
    <property type="component" value="Unassembled WGS sequence"/>
</dbReference>
<organism evidence="1 2">
    <name type="scientific">Moraxella lacunata</name>
    <dbReference type="NCBI Taxonomy" id="477"/>
    <lineage>
        <taxon>Bacteria</taxon>
        <taxon>Pseudomonadati</taxon>
        <taxon>Pseudomonadota</taxon>
        <taxon>Gammaproteobacteria</taxon>
        <taxon>Moraxellales</taxon>
        <taxon>Moraxellaceae</taxon>
        <taxon>Moraxella</taxon>
    </lineage>
</organism>
<accession>A0A378TV32</accession>
<dbReference type="EMBL" id="UGQU01000003">
    <property type="protein sequence ID" value="STZ63850.1"/>
    <property type="molecule type" value="Genomic_DNA"/>
</dbReference>
<reference evidence="1 2" key="1">
    <citation type="submission" date="2018-06" db="EMBL/GenBank/DDBJ databases">
        <authorList>
            <consortium name="Pathogen Informatics"/>
            <person name="Doyle S."/>
        </authorList>
    </citation>
    <scope>NUCLEOTIDE SEQUENCE [LARGE SCALE GENOMIC DNA]</scope>
    <source>
        <strain evidence="1 2">NCTC10359</strain>
    </source>
</reference>
<name>A0A378TV32_MORLA</name>
<sequence length="44" mass="5143">MALFANDKYSYLTSKTTKTVRPELSLQAERFSIMGRQAHHERKT</sequence>
<protein>
    <submittedName>
        <fullName evidence="1">Uncharacterized protein</fullName>
    </submittedName>
</protein>